<proteinExistence type="predicted"/>
<accession>A0A9D2HNG6</accession>
<evidence type="ECO:0000313" key="2">
    <source>
        <dbReference type="EMBL" id="HJA79946.1"/>
    </source>
</evidence>
<comment type="caution">
    <text evidence="2">The sequence shown here is derived from an EMBL/GenBank/DDBJ whole genome shotgun (WGS) entry which is preliminary data.</text>
</comment>
<feature type="region of interest" description="Disordered" evidence="1">
    <location>
        <begin position="1"/>
        <end position="77"/>
    </location>
</feature>
<protein>
    <submittedName>
        <fullName evidence="2">Uncharacterized protein</fullName>
    </submittedName>
</protein>
<dbReference type="Proteomes" id="UP000823821">
    <property type="component" value="Unassembled WGS sequence"/>
</dbReference>
<evidence type="ECO:0000256" key="1">
    <source>
        <dbReference type="SAM" id="MobiDB-lite"/>
    </source>
</evidence>
<sequence>MATKRKTTEEKDELQAATPAAEQTSEQAAPGQEESHAEDAREQMPEAVETPEAPAAPETDAEVPQRESLSALAARHRVPSWQQAALCRYMGWADGKMLTDAEYGKALKQLAARHMGGGRR</sequence>
<feature type="compositionally biased region" description="Basic and acidic residues" evidence="1">
    <location>
        <begin position="33"/>
        <end position="44"/>
    </location>
</feature>
<dbReference type="EMBL" id="DWZD01000053">
    <property type="protein sequence ID" value="HJA79946.1"/>
    <property type="molecule type" value="Genomic_DNA"/>
</dbReference>
<feature type="compositionally biased region" description="Low complexity" evidence="1">
    <location>
        <begin position="45"/>
        <end position="58"/>
    </location>
</feature>
<dbReference type="AlphaFoldDB" id="A0A9D2HNG6"/>
<organism evidence="2 3">
    <name type="scientific">Candidatus Desulfovibrio intestinavium</name>
    <dbReference type="NCBI Taxonomy" id="2838534"/>
    <lineage>
        <taxon>Bacteria</taxon>
        <taxon>Pseudomonadati</taxon>
        <taxon>Thermodesulfobacteriota</taxon>
        <taxon>Desulfovibrionia</taxon>
        <taxon>Desulfovibrionales</taxon>
        <taxon>Desulfovibrionaceae</taxon>
        <taxon>Desulfovibrio</taxon>
    </lineage>
</organism>
<evidence type="ECO:0000313" key="3">
    <source>
        <dbReference type="Proteomes" id="UP000823821"/>
    </source>
</evidence>
<reference evidence="2" key="2">
    <citation type="submission" date="2021-04" db="EMBL/GenBank/DDBJ databases">
        <authorList>
            <person name="Gilroy R."/>
        </authorList>
    </citation>
    <scope>NUCLEOTIDE SEQUENCE</scope>
    <source>
        <strain evidence="2">5032</strain>
    </source>
</reference>
<reference evidence="2" key="1">
    <citation type="journal article" date="2021" name="PeerJ">
        <title>Extensive microbial diversity within the chicken gut microbiome revealed by metagenomics and culture.</title>
        <authorList>
            <person name="Gilroy R."/>
            <person name="Ravi A."/>
            <person name="Getino M."/>
            <person name="Pursley I."/>
            <person name="Horton D.L."/>
            <person name="Alikhan N.F."/>
            <person name="Baker D."/>
            <person name="Gharbi K."/>
            <person name="Hall N."/>
            <person name="Watson M."/>
            <person name="Adriaenssens E.M."/>
            <person name="Foster-Nyarko E."/>
            <person name="Jarju S."/>
            <person name="Secka A."/>
            <person name="Antonio M."/>
            <person name="Oren A."/>
            <person name="Chaudhuri R.R."/>
            <person name="La Ragione R."/>
            <person name="Hildebrand F."/>
            <person name="Pallen M.J."/>
        </authorList>
    </citation>
    <scope>NUCLEOTIDE SEQUENCE</scope>
    <source>
        <strain evidence="2">5032</strain>
    </source>
</reference>
<name>A0A9D2HNG6_9BACT</name>
<gene>
    <name evidence="2" type="ORF">H9784_10355</name>
</gene>